<evidence type="ECO:0000313" key="4">
    <source>
        <dbReference type="EMBL" id="PTH79976.1"/>
    </source>
</evidence>
<dbReference type="PANTHER" id="PTHR13504">
    <property type="entry name" value="FIDO DOMAIN-CONTAINING PROTEIN DDB_G0283145"/>
    <property type="match status" value="1"/>
</dbReference>
<evidence type="ECO:0000259" key="3">
    <source>
        <dbReference type="PROSITE" id="PS51459"/>
    </source>
</evidence>
<reference evidence="4 5" key="1">
    <citation type="submission" date="2018-03" db="EMBL/GenBank/DDBJ databases">
        <title>Aeromonas veronii whole genome sequencing and analysis.</title>
        <authorList>
            <person name="Xie H."/>
            <person name="Liu T."/>
            <person name="Wang K."/>
        </authorList>
    </citation>
    <scope>NUCLEOTIDE SEQUENCE [LARGE SCALE GENOMIC DNA]</scope>
    <source>
        <strain evidence="4 5">XH.VA.1</strain>
    </source>
</reference>
<dbReference type="GO" id="GO:0005524">
    <property type="term" value="F:ATP binding"/>
    <property type="evidence" value="ECO:0007669"/>
    <property type="project" value="UniProtKB-KW"/>
</dbReference>
<evidence type="ECO:0000256" key="1">
    <source>
        <dbReference type="PIRSR" id="PIRSR640198-1"/>
    </source>
</evidence>
<dbReference type="SUPFAM" id="SSF140931">
    <property type="entry name" value="Fic-like"/>
    <property type="match status" value="1"/>
</dbReference>
<gene>
    <name evidence="4" type="ORF">DAA48_15510</name>
</gene>
<sequence length="401" mass="44782">MSQSISVIGLAGISWRDLELLMEKWIWKNEKWPQFHWSGAAINPLLREVRNKLGLLLGMTSASAFDGSLDSQALDTLLANIVASSAIENERLNAESVRSSLAKRFGISSERTYPVSESSEGLAEMLFDALSRDGIERPLTKERLFRWHECLFPGCDDLIIGSRVSPGKLRGPEVMQVVSGRIDRPVVHFEAPPRDGLEEQLDEFLAWFEESRSEQEQDPLLRAGIAHLWFVTLHPFDDGNGRLTRMLTDLALAQADHHVVRLYAMSVSILDKRAEYYSALKKAQRGTTDITSWLEWFYATLIHTLDDAQKKVSTTVAKAEFWLKNRSLSLKPEQLKVLNRMLDGGEKGFEGGISASQYQSVAKVSKATATRHLAELLENGCLVKGAGGGGSSRYFINTSKK</sequence>
<proteinExistence type="predicted"/>
<feature type="active site" evidence="1">
    <location>
        <position position="234"/>
    </location>
</feature>
<evidence type="ECO:0000313" key="5">
    <source>
        <dbReference type="Proteomes" id="UP000241986"/>
    </source>
</evidence>
<name>A0A2T4MZM5_AERVE</name>
<keyword evidence="2" id="KW-0067">ATP-binding</keyword>
<protein>
    <submittedName>
        <fullName evidence="4">DUF4172 domain-containing protein</fullName>
    </submittedName>
</protein>
<dbReference type="PROSITE" id="PS51459">
    <property type="entry name" value="FIDO"/>
    <property type="match status" value="1"/>
</dbReference>
<dbReference type="PANTHER" id="PTHR13504:SF33">
    <property type="entry name" value="FIC FAMILY PROTEIN"/>
    <property type="match status" value="1"/>
</dbReference>
<dbReference type="EMBL" id="PZKL01000037">
    <property type="protein sequence ID" value="PTH79976.1"/>
    <property type="molecule type" value="Genomic_DNA"/>
</dbReference>
<dbReference type="InterPro" id="IPR036597">
    <property type="entry name" value="Fido-like_dom_sf"/>
</dbReference>
<feature type="binding site" evidence="2">
    <location>
        <begin position="238"/>
        <end position="245"/>
    </location>
    <ligand>
        <name>ATP</name>
        <dbReference type="ChEBI" id="CHEBI:30616"/>
    </ligand>
</feature>
<keyword evidence="2" id="KW-0547">Nucleotide-binding</keyword>
<dbReference type="InterPro" id="IPR025230">
    <property type="entry name" value="DUF4172"/>
</dbReference>
<dbReference type="InterPro" id="IPR040198">
    <property type="entry name" value="Fido_containing"/>
</dbReference>
<dbReference type="InterPro" id="IPR003812">
    <property type="entry name" value="Fido"/>
</dbReference>
<feature type="binding site" evidence="2">
    <location>
        <begin position="276"/>
        <end position="277"/>
    </location>
    <ligand>
        <name>ATP</name>
        <dbReference type="ChEBI" id="CHEBI:30616"/>
    </ligand>
</feature>
<feature type="domain" description="Fido" evidence="3">
    <location>
        <begin position="139"/>
        <end position="299"/>
    </location>
</feature>
<dbReference type="Gene3D" id="1.10.3290.10">
    <property type="entry name" value="Fido-like domain"/>
    <property type="match status" value="1"/>
</dbReference>
<comment type="caution">
    <text evidence="4">The sequence shown here is derived from an EMBL/GenBank/DDBJ whole genome shotgun (WGS) entry which is preliminary data.</text>
</comment>
<dbReference type="Pfam" id="PF02661">
    <property type="entry name" value="Fic"/>
    <property type="match status" value="1"/>
</dbReference>
<dbReference type="InterPro" id="IPR036388">
    <property type="entry name" value="WH-like_DNA-bd_sf"/>
</dbReference>
<evidence type="ECO:0000256" key="2">
    <source>
        <dbReference type="PIRSR" id="PIRSR640198-2"/>
    </source>
</evidence>
<dbReference type="Proteomes" id="UP000241986">
    <property type="component" value="Unassembled WGS sequence"/>
</dbReference>
<accession>A0A2T4MZM5</accession>
<dbReference type="Pfam" id="PF13776">
    <property type="entry name" value="DUF4172"/>
    <property type="match status" value="1"/>
</dbReference>
<dbReference type="AlphaFoldDB" id="A0A2T4MZM5"/>
<organism evidence="4 5">
    <name type="scientific">Aeromonas veronii</name>
    <dbReference type="NCBI Taxonomy" id="654"/>
    <lineage>
        <taxon>Bacteria</taxon>
        <taxon>Pseudomonadati</taxon>
        <taxon>Pseudomonadota</taxon>
        <taxon>Gammaproteobacteria</taxon>
        <taxon>Aeromonadales</taxon>
        <taxon>Aeromonadaceae</taxon>
        <taxon>Aeromonas</taxon>
    </lineage>
</organism>
<dbReference type="Gene3D" id="1.10.10.10">
    <property type="entry name" value="Winged helix-like DNA-binding domain superfamily/Winged helix DNA-binding domain"/>
    <property type="match status" value="1"/>
</dbReference>